<proteinExistence type="predicted"/>
<dbReference type="Proteomes" id="UP000000763">
    <property type="component" value="Chromosome 11"/>
</dbReference>
<dbReference type="AlphaFoldDB" id="Q53KM1"/>
<dbReference type="EMBL" id="AC145812">
    <property type="protein sequence ID" value="AAX94981.1"/>
    <property type="molecule type" value="Genomic_DNA"/>
</dbReference>
<evidence type="ECO:0000256" key="1">
    <source>
        <dbReference type="SAM" id="MobiDB-lite"/>
    </source>
</evidence>
<evidence type="ECO:0000313" key="3">
    <source>
        <dbReference type="EMBL" id="AAX94981.1"/>
    </source>
</evidence>
<dbReference type="EMBL" id="AC145812">
    <property type="protein sequence ID" value="AAX94974.1"/>
    <property type="molecule type" value="Genomic_DNA"/>
</dbReference>
<sequence length="38" mass="4162">MADEPMEEEESRQDSRKRQDTVAVEVVAVGSGGQGARR</sequence>
<accession>Q53KM1</accession>
<evidence type="ECO:0000313" key="4">
    <source>
        <dbReference type="Proteomes" id="UP000000763"/>
    </source>
</evidence>
<evidence type="ECO:0000313" key="2">
    <source>
        <dbReference type="EMBL" id="AAX94974.1"/>
    </source>
</evidence>
<protein>
    <submittedName>
        <fullName evidence="2">Uncharacterized protein</fullName>
    </submittedName>
</protein>
<reference evidence="4" key="4">
    <citation type="journal article" date="2008" name="Nucleic Acids Res.">
        <title>The rice annotation project database (RAP-DB): 2008 update.</title>
        <authorList>
            <consortium name="The rice annotation project (RAP)"/>
        </authorList>
    </citation>
    <scope>GENOME REANNOTATION</scope>
    <source>
        <strain evidence="4">cv. Nipponbare</strain>
    </source>
</reference>
<name>Q53KM1_ORYSJ</name>
<feature type="compositionally biased region" description="Acidic residues" evidence="1">
    <location>
        <begin position="1"/>
        <end position="11"/>
    </location>
</feature>
<gene>
    <name evidence="2" type="ordered locus">LOC_Os11g25250</name>
    <name evidence="3" type="ordered locus">LOC_Os11g25320</name>
</gene>
<reference evidence="4" key="1">
    <citation type="journal article" date="2005" name="Nature">
        <title>The map-based sequence of the rice genome.</title>
        <authorList>
            <consortium name="International rice genome sequencing project (IRGSP)"/>
            <person name="Matsumoto T."/>
            <person name="Wu J."/>
            <person name="Kanamori H."/>
            <person name="Katayose Y."/>
            <person name="Fujisawa M."/>
            <person name="Namiki N."/>
            <person name="Mizuno H."/>
            <person name="Yamamoto K."/>
            <person name="Antonio B.A."/>
            <person name="Baba T."/>
            <person name="Sakata K."/>
            <person name="Nagamura Y."/>
            <person name="Aoki H."/>
            <person name="Arikawa K."/>
            <person name="Arita K."/>
            <person name="Bito T."/>
            <person name="Chiden Y."/>
            <person name="Fujitsuka N."/>
            <person name="Fukunaka R."/>
            <person name="Hamada M."/>
            <person name="Harada C."/>
            <person name="Hayashi A."/>
            <person name="Hijishita S."/>
            <person name="Honda M."/>
            <person name="Hosokawa S."/>
            <person name="Ichikawa Y."/>
            <person name="Idonuma A."/>
            <person name="Iijima M."/>
            <person name="Ikeda M."/>
            <person name="Ikeno M."/>
            <person name="Ito K."/>
            <person name="Ito S."/>
            <person name="Ito T."/>
            <person name="Ito Y."/>
            <person name="Ito Y."/>
            <person name="Iwabuchi A."/>
            <person name="Kamiya K."/>
            <person name="Karasawa W."/>
            <person name="Kurita K."/>
            <person name="Katagiri S."/>
            <person name="Kikuta A."/>
            <person name="Kobayashi H."/>
            <person name="Kobayashi N."/>
            <person name="Machita K."/>
            <person name="Maehara T."/>
            <person name="Masukawa M."/>
            <person name="Mizubayashi T."/>
            <person name="Mukai Y."/>
            <person name="Nagasaki H."/>
            <person name="Nagata Y."/>
            <person name="Naito S."/>
            <person name="Nakashima M."/>
            <person name="Nakama Y."/>
            <person name="Nakamichi Y."/>
            <person name="Nakamura M."/>
            <person name="Meguro A."/>
            <person name="Negishi M."/>
            <person name="Ohta I."/>
            <person name="Ohta T."/>
            <person name="Okamoto M."/>
            <person name="Ono N."/>
            <person name="Saji S."/>
            <person name="Sakaguchi M."/>
            <person name="Sakai K."/>
            <person name="Shibata M."/>
            <person name="Shimokawa T."/>
            <person name="Song J."/>
            <person name="Takazaki Y."/>
            <person name="Terasawa K."/>
            <person name="Tsugane M."/>
            <person name="Tsuji K."/>
            <person name="Ueda S."/>
            <person name="Waki K."/>
            <person name="Yamagata H."/>
            <person name="Yamamoto M."/>
            <person name="Yamamoto S."/>
            <person name="Yamane H."/>
            <person name="Yoshiki S."/>
            <person name="Yoshihara R."/>
            <person name="Yukawa K."/>
            <person name="Zhong H."/>
            <person name="Yano M."/>
            <person name="Yuan Q."/>
            <person name="Ouyang S."/>
            <person name="Liu J."/>
            <person name="Jones K.M."/>
            <person name="Gansberger K."/>
            <person name="Moffat K."/>
            <person name="Hill J."/>
            <person name="Bera J."/>
            <person name="Fadrosh D."/>
            <person name="Jin S."/>
            <person name="Johri S."/>
            <person name="Kim M."/>
            <person name="Overton L."/>
            <person name="Reardon M."/>
            <person name="Tsitrin T."/>
            <person name="Vuong H."/>
            <person name="Weaver B."/>
            <person name="Ciecko A."/>
            <person name="Tallon L."/>
            <person name="Jackson J."/>
            <person name="Pai G."/>
            <person name="Aken S.V."/>
            <person name="Utterback T."/>
            <person name="Reidmuller S."/>
            <person name="Feldblyum T."/>
            <person name="Hsiao J."/>
            <person name="Zismann V."/>
            <person name="Iobst S."/>
            <person name="de Vazeille A.R."/>
            <person name="Buell C.R."/>
            <person name="Ying K."/>
            <person name="Li Y."/>
            <person name="Lu T."/>
            <person name="Huang Y."/>
            <person name="Zhao Q."/>
            <person name="Feng Q."/>
            <person name="Zhang L."/>
            <person name="Zhu J."/>
            <person name="Weng Q."/>
            <person name="Mu J."/>
            <person name="Lu Y."/>
            <person name="Fan D."/>
            <person name="Liu Y."/>
            <person name="Guan J."/>
            <person name="Zhang Y."/>
            <person name="Yu S."/>
            <person name="Liu X."/>
            <person name="Zhang Y."/>
            <person name="Hong G."/>
            <person name="Han B."/>
            <person name="Choisne N."/>
            <person name="Demange N."/>
            <person name="Orjeda G."/>
            <person name="Samain S."/>
            <person name="Cattolico L."/>
            <person name="Pelletier E."/>
            <person name="Couloux A."/>
            <person name="Segurens B."/>
            <person name="Wincker P."/>
            <person name="D'Hont A."/>
            <person name="Scarpelli C."/>
            <person name="Weissenbach J."/>
            <person name="Salanoubat M."/>
            <person name="Quetier F."/>
            <person name="Yu Y."/>
            <person name="Kim H.R."/>
            <person name="Rambo T."/>
            <person name="Currie J."/>
            <person name="Collura K."/>
            <person name="Luo M."/>
            <person name="Yang T."/>
            <person name="Ammiraju J.S.S."/>
            <person name="Engler F."/>
            <person name="Soderlund C."/>
            <person name="Wing R.A."/>
            <person name="Palmer L.E."/>
            <person name="de la Bastide M."/>
            <person name="Spiegel L."/>
            <person name="Nascimento L."/>
            <person name="Zutavern T."/>
            <person name="O'Shaughnessy A."/>
            <person name="Dike S."/>
            <person name="Dedhia N."/>
            <person name="Preston R."/>
            <person name="Balija V."/>
            <person name="McCombie W.R."/>
            <person name="Chow T."/>
            <person name="Chen H."/>
            <person name="Chung M."/>
            <person name="Chen C."/>
            <person name="Shaw J."/>
            <person name="Wu H."/>
            <person name="Hsiao K."/>
            <person name="Chao Y."/>
            <person name="Chu M."/>
            <person name="Cheng C."/>
            <person name="Hour A."/>
            <person name="Lee P."/>
            <person name="Lin S."/>
            <person name="Lin Y."/>
            <person name="Liou J."/>
            <person name="Liu S."/>
            <person name="Hsing Y."/>
            <person name="Raghuvanshi S."/>
            <person name="Mohanty A."/>
            <person name="Bharti A.K."/>
            <person name="Gaur A."/>
            <person name="Gupta V."/>
            <person name="Kumar D."/>
            <person name="Ravi V."/>
            <person name="Vij S."/>
            <person name="Kapur A."/>
            <person name="Khurana P."/>
            <person name="Khurana P."/>
            <person name="Khurana J.P."/>
            <person name="Tyagi A.K."/>
            <person name="Gaikwad K."/>
            <person name="Singh A."/>
            <person name="Dalal V."/>
            <person name="Srivastava S."/>
            <person name="Dixit A."/>
            <person name="Pal A.K."/>
            <person name="Ghazi I.A."/>
            <person name="Yadav M."/>
            <person name="Pandit A."/>
            <person name="Bhargava A."/>
            <person name="Sureshbabu K."/>
            <person name="Batra K."/>
            <person name="Sharma T.R."/>
            <person name="Mohapatra T."/>
            <person name="Singh N.K."/>
            <person name="Messing J."/>
            <person name="Nelson A.B."/>
            <person name="Fuks G."/>
            <person name="Kavchok S."/>
            <person name="Keizer G."/>
            <person name="Linton E."/>
            <person name="Llaca V."/>
            <person name="Song R."/>
            <person name="Tanyolac B."/>
            <person name="Young S."/>
            <person name="Ho-Il K."/>
            <person name="Hahn J.H."/>
            <person name="Sangsakoo G."/>
            <person name="Vanavichit A."/>
            <person name="de Mattos Luiz.A.T."/>
            <person name="Zimmer P.D."/>
            <person name="Malone G."/>
            <person name="Dellagostin O."/>
            <person name="de Oliveira A.C."/>
            <person name="Bevan M."/>
            <person name="Bancroft I."/>
            <person name="Minx P."/>
            <person name="Cordum H."/>
            <person name="Wilson R."/>
            <person name="Cheng Z."/>
            <person name="Jin W."/>
            <person name="Jiang J."/>
            <person name="Leong S.A."/>
            <person name="Iwama H."/>
            <person name="Gojobori T."/>
            <person name="Itoh T."/>
            <person name="Niimura Y."/>
            <person name="Fujii Y."/>
            <person name="Habara T."/>
            <person name="Sakai H."/>
            <person name="Sato Y."/>
            <person name="Wilson G."/>
            <person name="Kumar K."/>
            <person name="McCouch S."/>
            <person name="Juretic N."/>
            <person name="Hoen D."/>
            <person name="Wright S."/>
            <person name="Bruskiewich R."/>
            <person name="Bureau T."/>
            <person name="Miyao A."/>
            <person name="Hirochika H."/>
            <person name="Nishikawa T."/>
            <person name="Kadowaki K."/>
            <person name="Sugiura M."/>
            <person name="Burr B."/>
            <person name="Sasaki T."/>
        </authorList>
    </citation>
    <scope>NUCLEOTIDE SEQUENCE [LARGE SCALE GENOMIC DNA]</scope>
    <source>
        <strain evidence="4">cv. Nipponbare</strain>
    </source>
</reference>
<organism evidence="2 4">
    <name type="scientific">Oryza sativa subsp. japonica</name>
    <name type="common">Rice</name>
    <dbReference type="NCBI Taxonomy" id="39947"/>
    <lineage>
        <taxon>Eukaryota</taxon>
        <taxon>Viridiplantae</taxon>
        <taxon>Streptophyta</taxon>
        <taxon>Embryophyta</taxon>
        <taxon>Tracheophyta</taxon>
        <taxon>Spermatophyta</taxon>
        <taxon>Magnoliopsida</taxon>
        <taxon>Liliopsida</taxon>
        <taxon>Poales</taxon>
        <taxon>Poaceae</taxon>
        <taxon>BOP clade</taxon>
        <taxon>Oryzoideae</taxon>
        <taxon>Oryzeae</taxon>
        <taxon>Oryzinae</taxon>
        <taxon>Oryza</taxon>
        <taxon>Oryza sativa</taxon>
    </lineage>
</organism>
<feature type="region of interest" description="Disordered" evidence="1">
    <location>
        <begin position="1"/>
        <end position="38"/>
    </location>
</feature>
<reference evidence="2" key="3">
    <citation type="submission" date="2006-11" db="EMBL/GenBank/DDBJ databases">
        <title>.</title>
        <authorList>
            <person name="Buell C."/>
            <person name="Yuan Q."/>
            <person name="Ouyang S."/>
            <person name="Liu J."/>
            <person name="Wang A."/>
            <person name="Maiti R."/>
            <person name="Lin H."/>
            <person name="Zhu W."/>
            <person name="Hamilton J."/>
            <person name="Jones K."/>
            <person name="Tallon L."/>
            <person name="Feldblyum T."/>
            <person name="Tsitrin T."/>
            <person name="Bera J."/>
            <person name="Kim M."/>
            <person name="Jin S."/>
            <person name="Fadrosh D."/>
            <person name="Vuong H."/>
            <person name="Overton II L."/>
            <person name="Reardon M."/>
            <person name="Weaver B."/>
            <person name="Johri S."/>
            <person name="Lewis M."/>
            <person name="Utterback T."/>
            <person name="Van Aken S."/>
            <person name="Wortman J."/>
            <person name="Haas B."/>
            <person name="Koo H."/>
            <person name="Zismann V."/>
            <person name="Hsiao J."/>
            <person name="Iobst S."/>
            <person name="de Vazeilles A."/>
            <person name="White O."/>
            <person name="Salzberg S."/>
            <person name="Fraser C."/>
        </authorList>
    </citation>
    <scope>NUCLEOTIDE SEQUENCE</scope>
</reference>
<reference evidence="2" key="2">
    <citation type="submission" date="2005-04" db="EMBL/GenBank/DDBJ databases">
        <authorList>
            <person name="Buell R."/>
        </authorList>
    </citation>
    <scope>NUCLEOTIDE SEQUENCE</scope>
</reference>